<organism evidence="3 4">
    <name type="scientific">Alteromonas mediterranea</name>
    <dbReference type="NCBI Taxonomy" id="314275"/>
    <lineage>
        <taxon>Bacteria</taxon>
        <taxon>Pseudomonadati</taxon>
        <taxon>Pseudomonadota</taxon>
        <taxon>Gammaproteobacteria</taxon>
        <taxon>Alteromonadales</taxon>
        <taxon>Alteromonadaceae</taxon>
        <taxon>Alteromonas/Salinimonas group</taxon>
        <taxon>Alteromonas</taxon>
    </lineage>
</organism>
<dbReference type="NCBIfam" id="TIGR02595">
    <property type="entry name" value="PEP_CTERM"/>
    <property type="match status" value="1"/>
</dbReference>
<evidence type="ECO:0000256" key="1">
    <source>
        <dbReference type="SAM" id="SignalP"/>
    </source>
</evidence>
<sequence length="340" mass="36277">MKKILIASLVAGISLSSQALATVTMASGVTLEPKLVGDLDKAQGNFNNNFSFIQWWDDSRTTSEYDSLNTFNPLDAANWSLNGIGKMDITGDLGTLNCSACEITFEFGGLGVNFIFNEDLLENLGFTSAVADYGLDLNDPDFESDFIAAFNLDRGTSYTSFNDITEDFYSTPANVPEILISDVSGESFLNVYVDHTPDAGSFLDYTINDGVISSAEMATVVDANDLWLTLDFNEGNYSPEGDEFFGLAQGDTDFSFTVTGGPAEDNFKKGVIRETSLDLIDFSDLIGLSLGASFLNGTDADLFATGTAGTITGVAVPEPSSIAALGAGLLMLFGASRRKK</sequence>
<name>A0AAC9F7E6_9ALTE</name>
<evidence type="ECO:0000313" key="3">
    <source>
        <dbReference type="EMBL" id="AMJ79298.1"/>
    </source>
</evidence>
<dbReference type="Pfam" id="PF07589">
    <property type="entry name" value="PEP-CTERM"/>
    <property type="match status" value="1"/>
</dbReference>
<keyword evidence="1" id="KW-0732">Signal</keyword>
<feature type="chain" id="PRO_5042225428" description="Ice-binding protein C-terminal domain-containing protein" evidence="1">
    <location>
        <begin position="22"/>
        <end position="340"/>
    </location>
</feature>
<dbReference type="InterPro" id="IPR013424">
    <property type="entry name" value="Ice-binding_C"/>
</dbReference>
<reference evidence="3 4" key="1">
    <citation type="submission" date="2015-12" db="EMBL/GenBank/DDBJ databases">
        <title>Intraspecies pangenome expansion in the marine bacterium Alteromonas.</title>
        <authorList>
            <person name="Lopez-Perez M."/>
            <person name="Rodriguez-Valera F."/>
        </authorList>
    </citation>
    <scope>NUCLEOTIDE SEQUENCE [LARGE SCALE GENOMIC DNA]</scope>
    <source>
        <strain evidence="3 4">UM8</strain>
    </source>
</reference>
<protein>
    <recommendedName>
        <fullName evidence="2">Ice-binding protein C-terminal domain-containing protein</fullName>
    </recommendedName>
</protein>
<feature type="domain" description="Ice-binding protein C-terminal" evidence="2">
    <location>
        <begin position="315"/>
        <end position="338"/>
    </location>
</feature>
<dbReference type="RefSeq" id="WP_015067644.1">
    <property type="nucleotide sequence ID" value="NZ_CP013928.1"/>
</dbReference>
<dbReference type="AlphaFoldDB" id="A0AAC9F7E6"/>
<feature type="signal peptide" evidence="1">
    <location>
        <begin position="1"/>
        <end position="21"/>
    </location>
</feature>
<evidence type="ECO:0000313" key="4">
    <source>
        <dbReference type="Proteomes" id="UP000061468"/>
    </source>
</evidence>
<gene>
    <name evidence="3" type="ORF">AV942_13850</name>
</gene>
<proteinExistence type="predicted"/>
<dbReference type="EMBL" id="CP013928">
    <property type="protein sequence ID" value="AMJ79298.1"/>
    <property type="molecule type" value="Genomic_DNA"/>
</dbReference>
<evidence type="ECO:0000259" key="2">
    <source>
        <dbReference type="Pfam" id="PF07589"/>
    </source>
</evidence>
<accession>A0AAC9F7E6</accession>
<dbReference type="Proteomes" id="UP000061468">
    <property type="component" value="Chromosome"/>
</dbReference>